<proteinExistence type="predicted"/>
<evidence type="ECO:0000313" key="1">
    <source>
        <dbReference type="EMBL" id="GAG55852.1"/>
    </source>
</evidence>
<dbReference type="GO" id="GO:0005525">
    <property type="term" value="F:GTP binding"/>
    <property type="evidence" value="ECO:0007669"/>
    <property type="project" value="InterPro"/>
</dbReference>
<reference evidence="1" key="1">
    <citation type="journal article" date="2014" name="Front. Microbiol.">
        <title>High frequency of phylogenetically diverse reductive dehalogenase-homologous genes in deep subseafloor sedimentary metagenomes.</title>
        <authorList>
            <person name="Kawai M."/>
            <person name="Futagami T."/>
            <person name="Toyoda A."/>
            <person name="Takaki Y."/>
            <person name="Nishi S."/>
            <person name="Hori S."/>
            <person name="Arai W."/>
            <person name="Tsubouchi T."/>
            <person name="Morono Y."/>
            <person name="Uchiyama I."/>
            <person name="Ito T."/>
            <person name="Fujiyama A."/>
            <person name="Inagaki F."/>
            <person name="Takami H."/>
        </authorList>
    </citation>
    <scope>NUCLEOTIDE SEQUENCE</scope>
    <source>
        <strain evidence="1">Expedition CK06-06</strain>
    </source>
</reference>
<sequence>MLDAIFKIVIFGDAGCGKTTLTKRFKSDLFISDSQMTIGVDFETKTFEIDGKKVKL</sequence>
<dbReference type="Pfam" id="PF00071">
    <property type="entry name" value="Ras"/>
    <property type="match status" value="1"/>
</dbReference>
<organism evidence="1">
    <name type="scientific">marine sediment metagenome</name>
    <dbReference type="NCBI Taxonomy" id="412755"/>
    <lineage>
        <taxon>unclassified sequences</taxon>
        <taxon>metagenomes</taxon>
        <taxon>ecological metagenomes</taxon>
    </lineage>
</organism>
<dbReference type="InterPro" id="IPR050209">
    <property type="entry name" value="Rab_GTPases_membrane_traffic"/>
</dbReference>
<dbReference type="GO" id="GO:0003924">
    <property type="term" value="F:GTPase activity"/>
    <property type="evidence" value="ECO:0007669"/>
    <property type="project" value="InterPro"/>
</dbReference>
<dbReference type="EMBL" id="BART01005972">
    <property type="protein sequence ID" value="GAG55852.1"/>
    <property type="molecule type" value="Genomic_DNA"/>
</dbReference>
<accession>X0ZCA5</accession>
<feature type="non-terminal residue" evidence="1">
    <location>
        <position position="56"/>
    </location>
</feature>
<dbReference type="AlphaFoldDB" id="X0ZCA5"/>
<evidence type="ECO:0008006" key="2">
    <source>
        <dbReference type="Google" id="ProtNLM"/>
    </source>
</evidence>
<comment type="caution">
    <text evidence="1">The sequence shown here is derived from an EMBL/GenBank/DDBJ whole genome shotgun (WGS) entry which is preliminary data.</text>
</comment>
<dbReference type="Gene3D" id="3.40.50.300">
    <property type="entry name" value="P-loop containing nucleotide triphosphate hydrolases"/>
    <property type="match status" value="1"/>
</dbReference>
<dbReference type="PRINTS" id="PR00449">
    <property type="entry name" value="RASTRNSFRMNG"/>
</dbReference>
<dbReference type="InterPro" id="IPR027417">
    <property type="entry name" value="P-loop_NTPase"/>
</dbReference>
<dbReference type="SUPFAM" id="SSF52540">
    <property type="entry name" value="P-loop containing nucleoside triphosphate hydrolases"/>
    <property type="match status" value="1"/>
</dbReference>
<gene>
    <name evidence="1" type="ORF">S01H4_13572</name>
</gene>
<dbReference type="PROSITE" id="PS51419">
    <property type="entry name" value="RAB"/>
    <property type="match status" value="1"/>
</dbReference>
<name>X0ZCA5_9ZZZZ</name>
<protein>
    <recommendedName>
        <fullName evidence="2">GTP-binding protein</fullName>
    </recommendedName>
</protein>
<dbReference type="PANTHER" id="PTHR47979">
    <property type="entry name" value="DRAB11-RELATED"/>
    <property type="match status" value="1"/>
</dbReference>
<dbReference type="InterPro" id="IPR001806">
    <property type="entry name" value="Small_GTPase"/>
</dbReference>